<protein>
    <recommendedName>
        <fullName evidence="4">Major facilitator superfamily (MFS) profile domain-containing protein</fullName>
    </recommendedName>
</protein>
<feature type="transmembrane region" description="Helical" evidence="1">
    <location>
        <begin position="216"/>
        <end position="235"/>
    </location>
</feature>
<keyword evidence="3" id="KW-1185">Reference proteome</keyword>
<keyword evidence="1" id="KW-1133">Transmembrane helix</keyword>
<feature type="transmembrane region" description="Helical" evidence="1">
    <location>
        <begin position="96"/>
        <end position="115"/>
    </location>
</feature>
<reference evidence="2 3" key="1">
    <citation type="journal article" date="2024" name="bioRxiv">
        <title>A reference genome for Trichogramma kaykai: A tiny desert-dwelling parasitoid wasp with competing sex-ratio distorters.</title>
        <authorList>
            <person name="Culotta J."/>
            <person name="Lindsey A.R."/>
        </authorList>
    </citation>
    <scope>NUCLEOTIDE SEQUENCE [LARGE SCALE GENOMIC DNA]</scope>
    <source>
        <strain evidence="2 3">KSX58</strain>
    </source>
</reference>
<dbReference type="SUPFAM" id="SSF103473">
    <property type="entry name" value="MFS general substrate transporter"/>
    <property type="match status" value="1"/>
</dbReference>
<dbReference type="EMBL" id="JBJJXI010000166">
    <property type="protein sequence ID" value="KAL3384969.1"/>
    <property type="molecule type" value="Genomic_DNA"/>
</dbReference>
<dbReference type="Pfam" id="PF07690">
    <property type="entry name" value="MFS_1"/>
    <property type="match status" value="1"/>
</dbReference>
<keyword evidence="1" id="KW-0472">Membrane</keyword>
<dbReference type="Proteomes" id="UP001627154">
    <property type="component" value="Unassembled WGS sequence"/>
</dbReference>
<feature type="transmembrane region" description="Helical" evidence="1">
    <location>
        <begin position="60"/>
        <end position="84"/>
    </location>
</feature>
<evidence type="ECO:0000313" key="2">
    <source>
        <dbReference type="EMBL" id="KAL3384969.1"/>
    </source>
</evidence>
<sequence>MVCHKNGFNHEETNGVETTNVAKKEKETEIQSKTEDISRNSISISSDDDKYVAPDGGWGWMVTIGLIVVFVSTIGPCSSFTIVFGDFLASTGQEGSVMTMLNSLFNISFSLAGLVTDSLLKQFSMRTIGIVAAILYAVPNVLLAFVRHIIEMAVIFLIQGVGLGLMFTICNTNFNAYFDKKRSKIMGISQVIVGAGYIVYPIIIEVMLEEYGFRGTSAITGALSLHCIAGMALMIPPPNWKIKKPYKEIDKLSEKTAETEKLLEPIKTSSGSREVKKLKREEKWYSSRSLQEDDQIAIPEMEEKNRVSSATDVEAGSHRNRSKSLFISGKVEWPKSRKNALLAGYPSSSLTNVRVQPGTESFNNAILQLQNSPILLHDKSRSIDEESNDKSTKIFIRSRRILDNLIDFSLLKDAKFLNMCLGISFVFASDFTFAAFLPMMMASRGFGQSEATFAITTSATTELVSRVFLAAFTLFFDVRPKLLFFFAMIGMTIAKIGYLCLEDTLIGSLIMVGVIGAVRSWLLVPQPLVVVEDVGVDQFAAAYGIFAIVSGVISVIFGPLSGLIKDWTESFIACQVVLLIMNALFIVPWTVELICNRNKSKTSF</sequence>
<feature type="transmembrane region" description="Helical" evidence="1">
    <location>
        <begin position="482"/>
        <end position="499"/>
    </location>
</feature>
<dbReference type="Gene3D" id="1.20.1250.20">
    <property type="entry name" value="MFS general substrate transporter like domains"/>
    <property type="match status" value="2"/>
</dbReference>
<dbReference type="PANTHER" id="PTHR11360">
    <property type="entry name" value="MONOCARBOXYLATE TRANSPORTER"/>
    <property type="match status" value="1"/>
</dbReference>
<feature type="transmembrane region" description="Helical" evidence="1">
    <location>
        <begin position="127"/>
        <end position="146"/>
    </location>
</feature>
<accession>A0ABD2VWI1</accession>
<name>A0ABD2VWI1_9HYME</name>
<dbReference type="InterPro" id="IPR036259">
    <property type="entry name" value="MFS_trans_sf"/>
</dbReference>
<feature type="transmembrane region" description="Helical" evidence="1">
    <location>
        <begin position="453"/>
        <end position="475"/>
    </location>
</feature>
<dbReference type="AlphaFoldDB" id="A0ABD2VWI1"/>
<dbReference type="InterPro" id="IPR011701">
    <property type="entry name" value="MFS"/>
</dbReference>
<feature type="transmembrane region" description="Helical" evidence="1">
    <location>
        <begin position="152"/>
        <end position="174"/>
    </location>
</feature>
<comment type="caution">
    <text evidence="2">The sequence shown here is derived from an EMBL/GenBank/DDBJ whole genome shotgun (WGS) entry which is preliminary data.</text>
</comment>
<dbReference type="PANTHER" id="PTHR11360:SF309">
    <property type="entry name" value="MONOCARBOXYLATE TRANSPORTER 7-LIKE PROTEIN"/>
    <property type="match status" value="1"/>
</dbReference>
<evidence type="ECO:0000256" key="1">
    <source>
        <dbReference type="SAM" id="Phobius"/>
    </source>
</evidence>
<evidence type="ECO:0000313" key="3">
    <source>
        <dbReference type="Proteomes" id="UP001627154"/>
    </source>
</evidence>
<dbReference type="InterPro" id="IPR050327">
    <property type="entry name" value="Proton-linked_MCT"/>
</dbReference>
<evidence type="ECO:0008006" key="4">
    <source>
        <dbReference type="Google" id="ProtNLM"/>
    </source>
</evidence>
<feature type="transmembrane region" description="Helical" evidence="1">
    <location>
        <begin position="536"/>
        <end position="558"/>
    </location>
</feature>
<proteinExistence type="predicted"/>
<organism evidence="2 3">
    <name type="scientific">Trichogramma kaykai</name>
    <dbReference type="NCBI Taxonomy" id="54128"/>
    <lineage>
        <taxon>Eukaryota</taxon>
        <taxon>Metazoa</taxon>
        <taxon>Ecdysozoa</taxon>
        <taxon>Arthropoda</taxon>
        <taxon>Hexapoda</taxon>
        <taxon>Insecta</taxon>
        <taxon>Pterygota</taxon>
        <taxon>Neoptera</taxon>
        <taxon>Endopterygota</taxon>
        <taxon>Hymenoptera</taxon>
        <taxon>Apocrita</taxon>
        <taxon>Proctotrupomorpha</taxon>
        <taxon>Chalcidoidea</taxon>
        <taxon>Trichogrammatidae</taxon>
        <taxon>Trichogramma</taxon>
    </lineage>
</organism>
<gene>
    <name evidence="2" type="ORF">TKK_019369</name>
</gene>
<feature type="transmembrane region" description="Helical" evidence="1">
    <location>
        <begin position="186"/>
        <end position="204"/>
    </location>
</feature>
<keyword evidence="1" id="KW-0812">Transmembrane</keyword>
<feature type="transmembrane region" description="Helical" evidence="1">
    <location>
        <begin position="416"/>
        <end position="441"/>
    </location>
</feature>
<feature type="transmembrane region" description="Helical" evidence="1">
    <location>
        <begin position="570"/>
        <end position="591"/>
    </location>
</feature>
<feature type="transmembrane region" description="Helical" evidence="1">
    <location>
        <begin position="505"/>
        <end position="524"/>
    </location>
</feature>